<reference evidence="2 3" key="1">
    <citation type="submission" date="2024-09" db="EMBL/GenBank/DDBJ databases">
        <authorList>
            <person name="Sun Q."/>
            <person name="Mori K."/>
        </authorList>
    </citation>
    <scope>NUCLEOTIDE SEQUENCE [LARGE SCALE GENOMIC DNA]</scope>
    <source>
        <strain evidence="2 3">TBRC 1432</strain>
    </source>
</reference>
<feature type="region of interest" description="Disordered" evidence="1">
    <location>
        <begin position="70"/>
        <end position="90"/>
    </location>
</feature>
<dbReference type="Proteomes" id="UP001589810">
    <property type="component" value="Unassembled WGS sequence"/>
</dbReference>
<dbReference type="RefSeq" id="WP_273938434.1">
    <property type="nucleotide sequence ID" value="NZ_CP097263.1"/>
</dbReference>
<accession>A0ABV6N540</accession>
<comment type="caution">
    <text evidence="2">The sequence shown here is derived from an EMBL/GenBank/DDBJ whole genome shotgun (WGS) entry which is preliminary data.</text>
</comment>
<organism evidence="2 3">
    <name type="scientific">Kutzneria chonburiensis</name>
    <dbReference type="NCBI Taxonomy" id="1483604"/>
    <lineage>
        <taxon>Bacteria</taxon>
        <taxon>Bacillati</taxon>
        <taxon>Actinomycetota</taxon>
        <taxon>Actinomycetes</taxon>
        <taxon>Pseudonocardiales</taxon>
        <taxon>Pseudonocardiaceae</taxon>
        <taxon>Kutzneria</taxon>
    </lineage>
</organism>
<dbReference type="EMBL" id="JBHLUD010000014">
    <property type="protein sequence ID" value="MFC0547713.1"/>
    <property type="molecule type" value="Genomic_DNA"/>
</dbReference>
<sequence>MDLDHLAPTLTTVPVENLADVVFEYSADRRRLRVRLPAGANGVVVDLSRSAAMDLAEKVNARVVGMADPVVPPQPRCQGPAMVSDGERRR</sequence>
<evidence type="ECO:0000256" key="1">
    <source>
        <dbReference type="SAM" id="MobiDB-lite"/>
    </source>
</evidence>
<name>A0ABV6N540_9PSEU</name>
<evidence type="ECO:0000313" key="2">
    <source>
        <dbReference type="EMBL" id="MFC0547713.1"/>
    </source>
</evidence>
<evidence type="ECO:0000313" key="3">
    <source>
        <dbReference type="Proteomes" id="UP001589810"/>
    </source>
</evidence>
<proteinExistence type="predicted"/>
<keyword evidence="3" id="KW-1185">Reference proteome</keyword>
<gene>
    <name evidence="2" type="ORF">ACFFH7_39825</name>
</gene>
<protein>
    <submittedName>
        <fullName evidence="2">Uncharacterized protein</fullName>
    </submittedName>
</protein>